<dbReference type="InterPro" id="IPR016134">
    <property type="entry name" value="Dockerin_dom"/>
</dbReference>
<protein>
    <submittedName>
        <fullName evidence="7">Metallophosphoesterase</fullName>
    </submittedName>
</protein>
<dbReference type="CDD" id="cd08547">
    <property type="entry name" value="Type_II_cohesin"/>
    <property type="match status" value="1"/>
</dbReference>
<comment type="subcellular location">
    <subcellularLocation>
        <location evidence="1">Secreted</location>
    </subcellularLocation>
</comment>
<dbReference type="SUPFAM" id="SSF63446">
    <property type="entry name" value="Type I dockerin domain"/>
    <property type="match status" value="1"/>
</dbReference>
<reference evidence="7 8" key="1">
    <citation type="submission" date="2024-03" db="EMBL/GenBank/DDBJ databases">
        <title>Human intestinal bacterial collection.</title>
        <authorList>
            <person name="Pauvert C."/>
            <person name="Hitch T.C.A."/>
            <person name="Clavel T."/>
        </authorList>
    </citation>
    <scope>NUCLEOTIDE SEQUENCE [LARGE SCALE GENOMIC DNA]</scope>
    <source>
        <strain evidence="7 8">CLA-JM-H44</strain>
    </source>
</reference>
<dbReference type="InterPro" id="IPR004843">
    <property type="entry name" value="Calcineurin-like_PHP"/>
</dbReference>
<dbReference type="SUPFAM" id="SSF49384">
    <property type="entry name" value="Carbohydrate-binding domain"/>
    <property type="match status" value="1"/>
</dbReference>
<dbReference type="Pfam" id="PF00963">
    <property type="entry name" value="Cohesin"/>
    <property type="match status" value="1"/>
</dbReference>
<dbReference type="SUPFAM" id="SSF49363">
    <property type="entry name" value="Purple acid phosphatase, N-terminal domain"/>
    <property type="match status" value="1"/>
</dbReference>
<sequence length="662" mass="71345">MKMKSMKKAISLAAASVLLMGAFTTSMAYAAPAASEPVPIVAAAAEGATDKTPRQLNVHMGDDPSTQVNVTYTTAVECPSVITVQKQGDTATQSFVGESAFGQANKCFHKIVVSGLEPDTTYTYTVGEGADTYEGKFKTAPAKGSTDSFKFAYLADTQVARESDAKALGATLAEVNKIPDLDFVYLAGDITDTATSESQWEMLFNNSGAFPNGGQDMFANNTIAAVRGNHDNNTLNSHINAPAEAGQVAYTFDYGPAKFIMLNLEEAKNNADARAQQEVMLREAVAEAKAAGQWTIVGFHKSLYTGASHITDSDVMAARKFWCPIFAQLDVDMVLQGHDHVYSRGFVTEDGQKADRVVNAAGETQKPANAPLYMVGGHAGGLKWYSQKNYTVSDGDPLLPNYAFLDVNSTDTGSDVKKEQVIVEMEVSQDSFTLNTYMFKYDPNTDTITTEKYLYDTLTVTRDVQVASIEGSDLGVVEKGDTVSYTVSMENLKDVNAYQAEISYDENVLELVSAQSNLENTLFSNTTDENGKAGIVIGTSDTVTNEGKTNVATFTFKLKETAPVGDTTVTLVKAQSAQKITNEDGSFDAVDVTPNMGEDTVVTEIYSYRAASDINGDGKVTLADFSIALSYYQSTTETRCDIDRDGVVDTKDYILIQSYLAA</sequence>
<comment type="caution">
    <text evidence="7">The sequence shown here is derived from an EMBL/GenBank/DDBJ whole genome shotgun (WGS) entry which is preliminary data.</text>
</comment>
<dbReference type="RefSeq" id="WP_349219802.1">
    <property type="nucleotide sequence ID" value="NZ_JBBMFD010000015.1"/>
</dbReference>
<evidence type="ECO:0000259" key="6">
    <source>
        <dbReference type="PROSITE" id="PS51766"/>
    </source>
</evidence>
<dbReference type="InterPro" id="IPR039331">
    <property type="entry name" value="PAPs-like"/>
</dbReference>
<accession>A0ABV1E0Z3</accession>
<dbReference type="Gene3D" id="1.10.1330.10">
    <property type="entry name" value="Dockerin domain"/>
    <property type="match status" value="1"/>
</dbReference>
<dbReference type="Proteomes" id="UP001489509">
    <property type="component" value="Unassembled WGS sequence"/>
</dbReference>
<dbReference type="Pfam" id="PF00404">
    <property type="entry name" value="Dockerin_1"/>
    <property type="match status" value="1"/>
</dbReference>
<dbReference type="PANTHER" id="PTHR22953:SF153">
    <property type="entry name" value="PURPLE ACID PHOSPHATASE"/>
    <property type="match status" value="1"/>
</dbReference>
<dbReference type="Gene3D" id="2.60.40.680">
    <property type="match status" value="1"/>
</dbReference>
<dbReference type="InterPro" id="IPR018247">
    <property type="entry name" value="EF_Hand_1_Ca_BS"/>
</dbReference>
<dbReference type="Pfam" id="PF16656">
    <property type="entry name" value="Pur_ac_phosph_N"/>
    <property type="match status" value="1"/>
</dbReference>
<name>A0ABV1E0Z3_9FIRM</name>
<keyword evidence="8" id="KW-1185">Reference proteome</keyword>
<dbReference type="InterPro" id="IPR002102">
    <property type="entry name" value="Cohesin_dom"/>
</dbReference>
<dbReference type="InterPro" id="IPR008963">
    <property type="entry name" value="Purple_acid_Pase-like_N"/>
</dbReference>
<dbReference type="Pfam" id="PF00149">
    <property type="entry name" value="Metallophos"/>
    <property type="match status" value="1"/>
</dbReference>
<feature type="chain" id="PRO_5046003320" evidence="5">
    <location>
        <begin position="31"/>
        <end position="662"/>
    </location>
</feature>
<evidence type="ECO:0000313" key="7">
    <source>
        <dbReference type="EMBL" id="MEQ2440973.1"/>
    </source>
</evidence>
<dbReference type="InterPro" id="IPR008965">
    <property type="entry name" value="CBM2/CBM3_carb-bd_dom_sf"/>
</dbReference>
<dbReference type="Gene3D" id="3.60.21.10">
    <property type="match status" value="1"/>
</dbReference>
<feature type="signal peptide" evidence="5">
    <location>
        <begin position="1"/>
        <end position="30"/>
    </location>
</feature>
<dbReference type="EMBL" id="JBBMFD010000015">
    <property type="protein sequence ID" value="MEQ2440973.1"/>
    <property type="molecule type" value="Genomic_DNA"/>
</dbReference>
<organism evidence="7 8">
    <name type="scientific">Solibaculum intestinale</name>
    <dbReference type="NCBI Taxonomy" id="3133165"/>
    <lineage>
        <taxon>Bacteria</taxon>
        <taxon>Bacillati</taxon>
        <taxon>Bacillota</taxon>
        <taxon>Clostridia</taxon>
        <taxon>Eubacteriales</taxon>
        <taxon>Oscillospiraceae</taxon>
        <taxon>Solibaculum</taxon>
    </lineage>
</organism>
<evidence type="ECO:0000256" key="5">
    <source>
        <dbReference type="SAM" id="SignalP"/>
    </source>
</evidence>
<gene>
    <name evidence="7" type="ORF">WMO26_09060</name>
</gene>
<evidence type="ECO:0000256" key="4">
    <source>
        <dbReference type="ARBA" id="ARBA00022737"/>
    </source>
</evidence>
<evidence type="ECO:0000256" key="1">
    <source>
        <dbReference type="ARBA" id="ARBA00004613"/>
    </source>
</evidence>
<evidence type="ECO:0000256" key="3">
    <source>
        <dbReference type="ARBA" id="ARBA00022729"/>
    </source>
</evidence>
<dbReference type="InterPro" id="IPR036439">
    <property type="entry name" value="Dockerin_dom_sf"/>
</dbReference>
<keyword evidence="2" id="KW-0964">Secreted</keyword>
<dbReference type="PROSITE" id="PS51766">
    <property type="entry name" value="DOCKERIN"/>
    <property type="match status" value="1"/>
</dbReference>
<evidence type="ECO:0000256" key="2">
    <source>
        <dbReference type="ARBA" id="ARBA00022525"/>
    </source>
</evidence>
<keyword evidence="4" id="KW-0677">Repeat</keyword>
<feature type="domain" description="Dockerin" evidence="6">
    <location>
        <begin position="607"/>
        <end position="662"/>
    </location>
</feature>
<dbReference type="InterPro" id="IPR029052">
    <property type="entry name" value="Metallo-depent_PP-like"/>
</dbReference>
<dbReference type="CDD" id="cd14256">
    <property type="entry name" value="Dockerin_I"/>
    <property type="match status" value="1"/>
</dbReference>
<keyword evidence="3 5" id="KW-0732">Signal</keyword>
<evidence type="ECO:0000313" key="8">
    <source>
        <dbReference type="Proteomes" id="UP001489509"/>
    </source>
</evidence>
<proteinExistence type="predicted"/>
<dbReference type="Gene3D" id="2.60.40.380">
    <property type="entry name" value="Purple acid phosphatase-like, N-terminal"/>
    <property type="match status" value="1"/>
</dbReference>
<dbReference type="InterPro" id="IPR015914">
    <property type="entry name" value="PAPs_N"/>
</dbReference>
<dbReference type="PANTHER" id="PTHR22953">
    <property type="entry name" value="ACID PHOSPHATASE RELATED"/>
    <property type="match status" value="1"/>
</dbReference>
<dbReference type="SUPFAM" id="SSF56300">
    <property type="entry name" value="Metallo-dependent phosphatases"/>
    <property type="match status" value="1"/>
</dbReference>
<dbReference type="InterPro" id="IPR002105">
    <property type="entry name" value="Dockerin_1_rpt"/>
</dbReference>
<dbReference type="PROSITE" id="PS00018">
    <property type="entry name" value="EF_HAND_1"/>
    <property type="match status" value="1"/>
</dbReference>